<evidence type="ECO:0000256" key="1">
    <source>
        <dbReference type="SAM" id="Phobius"/>
    </source>
</evidence>
<dbReference type="KEGG" id="vg:921917"/>
<protein>
    <submittedName>
        <fullName evidence="2">Uncharacterized protein</fullName>
    </submittedName>
</protein>
<keyword evidence="1" id="KW-1133">Transmembrane helix</keyword>
<dbReference type="RefSeq" id="NP_203321.1">
    <property type="nucleotide sequence ID" value="NC_003084.1"/>
</dbReference>
<evidence type="ECO:0000313" key="2">
    <source>
        <dbReference type="EMBL" id="AAK94095.1"/>
    </source>
</evidence>
<proteinExistence type="predicted"/>
<feature type="transmembrane region" description="Helical" evidence="1">
    <location>
        <begin position="77"/>
        <end position="97"/>
    </location>
</feature>
<gene>
    <name evidence="2" type="primary">CUN017</name>
</gene>
<dbReference type="EMBL" id="AF403738">
    <property type="protein sequence ID" value="AAK94095.1"/>
    <property type="molecule type" value="Genomic_DNA"/>
</dbReference>
<organism evidence="2 3">
    <name type="scientific">Culex nigripalpus nucleopolyhedrovirus (isolate Florida/1997)</name>
    <name type="common">CuniNPV</name>
    <dbReference type="NCBI Taxonomy" id="645993"/>
    <lineage>
        <taxon>Viruses</taxon>
        <taxon>Viruses incertae sedis</taxon>
        <taxon>Naldaviricetes</taxon>
        <taxon>Lefavirales</taxon>
        <taxon>Baculoviridae</taxon>
        <taxon>Deltabaculovirus</taxon>
    </lineage>
</organism>
<dbReference type="GeneID" id="921917"/>
<keyword evidence="1" id="KW-0472">Membrane</keyword>
<dbReference type="Proteomes" id="UP000006635">
    <property type="component" value="Segment"/>
</dbReference>
<evidence type="ECO:0000313" key="3">
    <source>
        <dbReference type="Proteomes" id="UP000006635"/>
    </source>
</evidence>
<name>Q919Q2_NPVCO</name>
<organismHost>
    <name type="scientific">Culex nigripalpus</name>
    <dbReference type="NCBI Taxonomy" id="42429"/>
</organismHost>
<keyword evidence="3" id="KW-1185">Reference proteome</keyword>
<sequence>MFNIAKWISAVAFGAVCSHFRTHLTTLQQYFYSHLVNQTEARPDDYEAEHLSAARERLTYRIVVHDSKMPCLSDTSALAIALSLSVAMFTAVFYTLLRLHRVEKNVHNIQICFEEDDDDDDDGGPTRAEVVQPTFRENDCTTDDEFAEPEVFDPEFRKYHN</sequence>
<reference evidence="2 3" key="1">
    <citation type="journal article" date="2001" name="J. Virol.">
        <title>Genome sequence of a baculovirus pathogenic for Culex nigripalpus.</title>
        <authorList>
            <person name="Afonso C.L."/>
            <person name="Tulman E.R."/>
            <person name="Lu Z."/>
            <person name="Balinsky C.A."/>
            <person name="Moser B.A."/>
            <person name="Becnel J.J."/>
            <person name="Rock D.L."/>
            <person name="Kutish G.F."/>
        </authorList>
    </citation>
    <scope>NUCLEOTIDE SEQUENCE [LARGE SCALE GENOMIC DNA]</scope>
    <source>
        <strain evidence="3">Isolate Florida/1997</strain>
    </source>
</reference>
<accession>Q919Q2</accession>
<keyword evidence="1" id="KW-0812">Transmembrane</keyword>